<comment type="cofactor">
    <cofactor evidence="11 12">
        <name>FMN</name>
        <dbReference type="ChEBI" id="CHEBI:58210"/>
    </cofactor>
    <text evidence="11 12">Binds 1 FMN per subunit.</text>
</comment>
<reference evidence="16 17" key="1">
    <citation type="journal article" date="2016" name="BMC Genomics">
        <title>Genomic analysis of the nitrate-respiring Sphingopyxis granuli (formerly Sphingomonas macrogoltabida) strain TFA.</title>
        <authorList>
            <person name="Garcia-Romero I."/>
            <person name="Perez-Pulido A.J."/>
            <person name="Gonzalez-Flores Y.E."/>
            <person name="Reyes-Ramirez F."/>
            <person name="Santero E."/>
            <person name="Floriano B."/>
        </authorList>
    </citation>
    <scope>NUCLEOTIDE SEQUENCE [LARGE SCALE GENOMIC DNA]</scope>
    <source>
        <strain evidence="16 17">TFA</strain>
    </source>
</reference>
<feature type="binding site" evidence="12">
    <location>
        <position position="334"/>
    </location>
    <ligand>
        <name>FAD</name>
        <dbReference type="ChEBI" id="CHEBI:57692"/>
    </ligand>
</feature>
<keyword evidence="2 11" id="KW-0028">Amino-acid biosynthesis</keyword>
<dbReference type="AlphaFoldDB" id="A0AA86GI35"/>
<keyword evidence="5 11" id="KW-0274">FAD</keyword>
<dbReference type="PROSITE" id="PS50902">
    <property type="entry name" value="FLAVODOXIN_LIKE"/>
    <property type="match status" value="1"/>
</dbReference>
<name>A0AA86GI35_9SPHN</name>
<comment type="function">
    <text evidence="11">Component of the sulfite reductase complex that catalyzes the 6-electron reduction of sulfite to sulfide. This is one of several activities required for the biosynthesis of L-cysteine from sulfate. The flavoprotein component catalyzes the electron flow from NADPH -&gt; FAD -&gt; FMN to the hemoprotein component.</text>
</comment>
<evidence type="ECO:0000259" key="14">
    <source>
        <dbReference type="PROSITE" id="PS50902"/>
    </source>
</evidence>
<dbReference type="PANTHER" id="PTHR19384:SF128">
    <property type="entry name" value="NADPH OXIDOREDUCTASE A"/>
    <property type="match status" value="1"/>
</dbReference>
<protein>
    <recommendedName>
        <fullName evidence="11">Sulfite reductase [NADPH] flavoprotein alpha-component</fullName>
        <shortName evidence="11">SiR-FP</shortName>
        <ecNumber evidence="11">1.8.1.2</ecNumber>
    </recommendedName>
</protein>
<evidence type="ECO:0000313" key="16">
    <source>
        <dbReference type="EMBL" id="AMG72781.1"/>
    </source>
</evidence>
<evidence type="ECO:0000256" key="9">
    <source>
        <dbReference type="ARBA" id="ARBA00023192"/>
    </source>
</evidence>
<evidence type="ECO:0000256" key="10">
    <source>
        <dbReference type="ARBA" id="ARBA00052219"/>
    </source>
</evidence>
<organism evidence="16 17">
    <name type="scientific">Sphingopyxis granuli</name>
    <dbReference type="NCBI Taxonomy" id="267128"/>
    <lineage>
        <taxon>Bacteria</taxon>
        <taxon>Pseudomonadati</taxon>
        <taxon>Pseudomonadota</taxon>
        <taxon>Alphaproteobacteria</taxon>
        <taxon>Sphingomonadales</taxon>
        <taxon>Sphingomonadaceae</taxon>
        <taxon>Sphingopyxis</taxon>
    </lineage>
</organism>
<evidence type="ECO:0000313" key="17">
    <source>
        <dbReference type="Proteomes" id="UP000058599"/>
    </source>
</evidence>
<keyword evidence="9 11" id="KW-0198">Cysteine biosynthesis</keyword>
<dbReference type="EMBL" id="CP012199">
    <property type="protein sequence ID" value="AMG72781.1"/>
    <property type="molecule type" value="Genomic_DNA"/>
</dbReference>
<dbReference type="InterPro" id="IPR010199">
    <property type="entry name" value="CysJ"/>
</dbReference>
<feature type="binding site" evidence="12">
    <location>
        <begin position="431"/>
        <end position="434"/>
    </location>
    <ligand>
        <name>FAD</name>
        <dbReference type="ChEBI" id="CHEBI:57692"/>
    </ligand>
</feature>
<dbReference type="GO" id="GO:0019344">
    <property type="term" value="P:cysteine biosynthetic process"/>
    <property type="evidence" value="ECO:0007669"/>
    <property type="project" value="UniProtKB-KW"/>
</dbReference>
<evidence type="ECO:0000256" key="5">
    <source>
        <dbReference type="ARBA" id="ARBA00022827"/>
    </source>
</evidence>
<evidence type="ECO:0000256" key="8">
    <source>
        <dbReference type="ARBA" id="ARBA00023002"/>
    </source>
</evidence>
<evidence type="ECO:0000256" key="2">
    <source>
        <dbReference type="ARBA" id="ARBA00022605"/>
    </source>
</evidence>
<comment type="cofactor">
    <cofactor evidence="11 12">
        <name>FAD</name>
        <dbReference type="ChEBI" id="CHEBI:57692"/>
    </cofactor>
    <text evidence="11 12">Binds 1 FAD per subunit.</text>
</comment>
<evidence type="ECO:0000256" key="11">
    <source>
        <dbReference type="PIRNR" id="PIRNR000207"/>
    </source>
</evidence>
<feature type="binding site" evidence="12">
    <location>
        <begin position="416"/>
        <end position="418"/>
    </location>
    <ligand>
        <name>FAD</name>
        <dbReference type="ChEBI" id="CHEBI:57692"/>
    </ligand>
</feature>
<dbReference type="InterPro" id="IPR039261">
    <property type="entry name" value="FNR_nucleotide-bd"/>
</dbReference>
<dbReference type="Pfam" id="PF00667">
    <property type="entry name" value="FAD_binding_1"/>
    <property type="match status" value="2"/>
</dbReference>
<dbReference type="InterPro" id="IPR017927">
    <property type="entry name" value="FAD-bd_FR_type"/>
</dbReference>
<dbReference type="InterPro" id="IPR001709">
    <property type="entry name" value="Flavoprot_Pyr_Nucl_cyt_Rdtase"/>
</dbReference>
<keyword evidence="7 11" id="KW-0249">Electron transport</keyword>
<dbReference type="InterPro" id="IPR001433">
    <property type="entry name" value="OxRdtase_FAD/NAD-bd"/>
</dbReference>
<dbReference type="CDD" id="cd06199">
    <property type="entry name" value="SiR"/>
    <property type="match status" value="1"/>
</dbReference>
<dbReference type="GO" id="GO:0010181">
    <property type="term" value="F:FMN binding"/>
    <property type="evidence" value="ECO:0007669"/>
    <property type="project" value="InterPro"/>
</dbReference>
<dbReference type="InterPro" id="IPR003097">
    <property type="entry name" value="CysJ-like_FAD-binding"/>
</dbReference>
<dbReference type="Gene3D" id="1.20.990.10">
    <property type="entry name" value="NADPH-cytochrome p450 Reductase, Chain A, domain 3"/>
    <property type="match status" value="1"/>
</dbReference>
<evidence type="ECO:0000256" key="1">
    <source>
        <dbReference type="ARBA" id="ARBA00022448"/>
    </source>
</evidence>
<dbReference type="InterPro" id="IPR008254">
    <property type="entry name" value="Flavodoxin/NO_synth"/>
</dbReference>
<evidence type="ECO:0000256" key="7">
    <source>
        <dbReference type="ARBA" id="ARBA00022982"/>
    </source>
</evidence>
<dbReference type="Gene3D" id="2.40.30.10">
    <property type="entry name" value="Translation factors"/>
    <property type="match status" value="1"/>
</dbReference>
<feature type="binding site" evidence="12">
    <location>
        <begin position="535"/>
        <end position="539"/>
    </location>
    <ligand>
        <name>NADP(+)</name>
        <dbReference type="ChEBI" id="CHEBI:58349"/>
    </ligand>
</feature>
<dbReference type="SUPFAM" id="SSF52343">
    <property type="entry name" value="Ferredoxin reductase-like, C-terminal NADP-linked domain"/>
    <property type="match status" value="1"/>
</dbReference>
<keyword evidence="8 11" id="KW-0560">Oxidoreductase</keyword>
<comment type="subunit">
    <text evidence="11">Alpha(8)-beta(8). The alpha component is a flavoprotein, the beta component is a hemoprotein.</text>
</comment>
<dbReference type="InterPro" id="IPR017938">
    <property type="entry name" value="Riboflavin_synthase-like_b-brl"/>
</dbReference>
<evidence type="ECO:0000256" key="4">
    <source>
        <dbReference type="ARBA" id="ARBA00022643"/>
    </source>
</evidence>
<keyword evidence="4 11" id="KW-0288">FMN</keyword>
<keyword evidence="3 11" id="KW-0285">Flavoprotein</keyword>
<feature type="binding site" evidence="12">
    <location>
        <begin position="529"/>
        <end position="530"/>
    </location>
    <ligand>
        <name>NADP(+)</name>
        <dbReference type="ChEBI" id="CHEBI:58349"/>
    </ligand>
</feature>
<gene>
    <name evidence="16" type="primary">cysJ</name>
    <name evidence="16" type="ORF">SGRAN_0385</name>
</gene>
<keyword evidence="6 11" id="KW-0521">NADP</keyword>
<accession>A0AA86GI35</accession>
<proteinExistence type="predicted"/>
<dbReference type="PANTHER" id="PTHR19384">
    <property type="entry name" value="NITRIC OXIDE SYNTHASE-RELATED"/>
    <property type="match status" value="1"/>
</dbReference>
<feature type="compositionally biased region" description="Low complexity" evidence="13">
    <location>
        <begin position="228"/>
        <end position="240"/>
    </location>
</feature>
<feature type="domain" description="FAD-binding FR-type" evidence="15">
    <location>
        <begin position="246"/>
        <end position="460"/>
    </location>
</feature>
<dbReference type="InterPro" id="IPR029039">
    <property type="entry name" value="Flavoprotein-like_sf"/>
</dbReference>
<dbReference type="Gene3D" id="3.40.50.80">
    <property type="entry name" value="Nucleotide-binding domain of ferredoxin-NADP reductase (FNR) module"/>
    <property type="match status" value="1"/>
</dbReference>
<feature type="domain" description="Flavodoxin-like" evidence="14">
    <location>
        <begin position="74"/>
        <end position="212"/>
    </location>
</feature>
<dbReference type="Pfam" id="PF00258">
    <property type="entry name" value="Flavodoxin_1"/>
    <property type="match status" value="1"/>
</dbReference>
<dbReference type="PRINTS" id="PR00369">
    <property type="entry name" value="FLAVODOXIN"/>
</dbReference>
<feature type="binding site" evidence="12">
    <location>
        <position position="609"/>
    </location>
    <ligand>
        <name>FAD</name>
        <dbReference type="ChEBI" id="CHEBI:57692"/>
    </ligand>
</feature>
<comment type="catalytic activity">
    <reaction evidence="10 11">
        <text>hydrogen sulfide + 3 NADP(+) + 3 H2O = sulfite + 3 NADPH + 4 H(+)</text>
        <dbReference type="Rhea" id="RHEA:13801"/>
        <dbReference type="ChEBI" id="CHEBI:15377"/>
        <dbReference type="ChEBI" id="CHEBI:15378"/>
        <dbReference type="ChEBI" id="CHEBI:17359"/>
        <dbReference type="ChEBI" id="CHEBI:29919"/>
        <dbReference type="ChEBI" id="CHEBI:57783"/>
        <dbReference type="ChEBI" id="CHEBI:58349"/>
        <dbReference type="EC" id="1.8.1.2"/>
    </reaction>
</comment>
<dbReference type="RefSeq" id="WP_237233692.1">
    <property type="nucleotide sequence ID" value="NZ_CP012199.1"/>
</dbReference>
<dbReference type="Pfam" id="PF00175">
    <property type="entry name" value="NAD_binding_1"/>
    <property type="match status" value="1"/>
</dbReference>
<feature type="binding site" evidence="12">
    <location>
        <position position="571"/>
    </location>
    <ligand>
        <name>NADP(+)</name>
        <dbReference type="ChEBI" id="CHEBI:58349"/>
    </ligand>
</feature>
<evidence type="ECO:0000256" key="13">
    <source>
        <dbReference type="SAM" id="MobiDB-lite"/>
    </source>
</evidence>
<dbReference type="GO" id="GO:0050660">
    <property type="term" value="F:flavin adenine dinucleotide binding"/>
    <property type="evidence" value="ECO:0007669"/>
    <property type="project" value="InterPro"/>
</dbReference>
<dbReference type="Proteomes" id="UP000058599">
    <property type="component" value="Chromosome"/>
</dbReference>
<keyword evidence="17" id="KW-1185">Reference proteome</keyword>
<dbReference type="PRINTS" id="PR00371">
    <property type="entry name" value="FPNCR"/>
</dbReference>
<dbReference type="InterPro" id="IPR001094">
    <property type="entry name" value="Flavdoxin-like"/>
</dbReference>
<dbReference type="GO" id="GO:0005829">
    <property type="term" value="C:cytosol"/>
    <property type="evidence" value="ECO:0007669"/>
    <property type="project" value="TreeGrafter"/>
</dbReference>
<feature type="binding site" evidence="12">
    <location>
        <begin position="163"/>
        <end position="172"/>
    </location>
    <ligand>
        <name>FMN</name>
        <dbReference type="ChEBI" id="CHEBI:58210"/>
    </ligand>
</feature>
<dbReference type="InterPro" id="IPR023173">
    <property type="entry name" value="NADPH_Cyt_P450_Rdtase_alpha"/>
</dbReference>
<evidence type="ECO:0000256" key="12">
    <source>
        <dbReference type="PIRSR" id="PIRSR000207-1"/>
    </source>
</evidence>
<dbReference type="GO" id="GO:0004783">
    <property type="term" value="F:sulfite reductase (NADPH) activity"/>
    <property type="evidence" value="ECO:0007669"/>
    <property type="project" value="UniProtKB-EC"/>
</dbReference>
<evidence type="ECO:0000256" key="6">
    <source>
        <dbReference type="ARBA" id="ARBA00022857"/>
    </source>
</evidence>
<comment type="pathway">
    <text evidence="11">Sulfur metabolism; hydrogen sulfide biosynthesis; hydrogen sulfide from sulfite (NADPH route): step 1/1.</text>
</comment>
<keyword evidence="1 11" id="KW-0813">Transport</keyword>
<feature type="binding site" evidence="12">
    <location>
        <begin position="398"/>
        <end position="401"/>
    </location>
    <ligand>
        <name>FAD</name>
        <dbReference type="ChEBI" id="CHEBI:57692"/>
    </ligand>
</feature>
<dbReference type="SUPFAM" id="SSF52218">
    <property type="entry name" value="Flavoproteins"/>
    <property type="match status" value="1"/>
</dbReference>
<evidence type="ECO:0000259" key="15">
    <source>
        <dbReference type="PROSITE" id="PS51384"/>
    </source>
</evidence>
<dbReference type="KEGG" id="sgi:SGRAN_0385"/>
<feature type="region of interest" description="Disordered" evidence="13">
    <location>
        <begin position="228"/>
        <end position="247"/>
    </location>
</feature>
<dbReference type="PROSITE" id="PS51384">
    <property type="entry name" value="FAD_FR"/>
    <property type="match status" value="1"/>
</dbReference>
<sequence length="609" mass="65065">MTAEIMTAPQHAPALLTGEQAGLVEALGATLTAEQARWASGYFAGLALGLARGGGAAPLTPSAPAAPRPAARTLAILYGTETGNGAELAKSLAAAATAQGLAPVLSDMADYKPRRLKDEQDLLIVVATHGEGDPPQPAADFFDFVESRKAPPLPDLRYAVLALGDMSYEQFCGAGKRIDARLEALGAQRLRPRVDCDVDFDEPAAEWSVDILALLAAEQAEAVPAVPAAPAGAAPASAPDAGHDKRNPFPATVIEKIRLSGRGSSKETQHVELSLAGSGLSYQPGDALGFVARNDPAAVEALLTALDLSGSAPLTLKGKATTLEEALATSLEVTTATLRFLDHWGALTGTGDVFAAMDSGERAAFLHANHIVDIVRAFPLKGVDPQRFADGLRPLQPRLYSIASSLAACPDEAHITVAPVRYALHDQPRSGVASGQIADRVEIDSVVPVYIQANPHFRLPPEGRPIIMIGAGTGVAPYRAFLQEREARGGGRAWLFFGERHFRSDFLYQTEWQQWLADGTLTRMDVAFSRDGAQKLYVQHRLREQARDVHAWLEEGAHLYVCGDAARLAPDVHAALVALIAEQASVQIEDAEEYLRDLQRDGRYQRDIY</sequence>
<dbReference type="EC" id="1.8.1.2" evidence="11"/>
<evidence type="ECO:0000256" key="3">
    <source>
        <dbReference type="ARBA" id="ARBA00022630"/>
    </source>
</evidence>
<dbReference type="PIRSF" id="PIRSF000207">
    <property type="entry name" value="SiR-FP_CysJ"/>
    <property type="match status" value="1"/>
</dbReference>
<dbReference type="SUPFAM" id="SSF63380">
    <property type="entry name" value="Riboflavin synthase domain-like"/>
    <property type="match status" value="1"/>
</dbReference>
<feature type="binding site" evidence="12">
    <location>
        <position position="368"/>
    </location>
    <ligand>
        <name>FAD</name>
        <dbReference type="ChEBI" id="CHEBI:57692"/>
    </ligand>
</feature>
<dbReference type="Gene3D" id="3.40.50.360">
    <property type="match status" value="1"/>
</dbReference>
<dbReference type="NCBIfam" id="TIGR01931">
    <property type="entry name" value="cysJ"/>
    <property type="match status" value="1"/>
</dbReference>
<feature type="binding site" evidence="12">
    <location>
        <position position="422"/>
    </location>
    <ligand>
        <name>FAD</name>
        <dbReference type="ChEBI" id="CHEBI:57692"/>
    </ligand>
</feature>
<dbReference type="FunFam" id="3.40.50.80:FF:000001">
    <property type="entry name" value="NADPH--cytochrome P450 reductase 1"/>
    <property type="match status" value="1"/>
</dbReference>